<gene>
    <name evidence="2" type="ORF">BO97DRAFT_71743</name>
</gene>
<feature type="compositionally biased region" description="Basic and acidic residues" evidence="1">
    <location>
        <begin position="86"/>
        <end position="106"/>
    </location>
</feature>
<feature type="region of interest" description="Disordered" evidence="1">
    <location>
        <begin position="86"/>
        <end position="149"/>
    </location>
</feature>
<sequence>MMRRTQRGRERESEGENLERKKNRPKDGRSRLFRCTRSLLPSSPQCRWSRGNKELDEPKLKEENSGNPTAFRLKSVWCVDCSEWKRESRQMKEERRGRDRRGRSDEENGMQLAKPIEPASRGGEFDGGRRREKNKGNQRSTGSRTTVSS</sequence>
<evidence type="ECO:0000313" key="3">
    <source>
        <dbReference type="Proteomes" id="UP000248961"/>
    </source>
</evidence>
<dbReference type="VEuPathDB" id="FungiDB:BO97DRAFT_71743"/>
<dbReference type="Proteomes" id="UP000248961">
    <property type="component" value="Unassembled WGS sequence"/>
</dbReference>
<accession>A0A395HXA7</accession>
<reference evidence="2 3" key="1">
    <citation type="submission" date="2018-02" db="EMBL/GenBank/DDBJ databases">
        <title>The genomes of Aspergillus section Nigri reveals drivers in fungal speciation.</title>
        <authorList>
            <consortium name="DOE Joint Genome Institute"/>
            <person name="Vesth T.C."/>
            <person name="Nybo J."/>
            <person name="Theobald S."/>
            <person name="Brandl J."/>
            <person name="Frisvad J.C."/>
            <person name="Nielsen K.F."/>
            <person name="Lyhne E.K."/>
            <person name="Kogle M.E."/>
            <person name="Kuo A."/>
            <person name="Riley R."/>
            <person name="Clum A."/>
            <person name="Nolan M."/>
            <person name="Lipzen A."/>
            <person name="Salamov A."/>
            <person name="Henrissat B."/>
            <person name="Wiebenga A."/>
            <person name="De vries R.P."/>
            <person name="Grigoriev I.V."/>
            <person name="Mortensen U.H."/>
            <person name="Andersen M.R."/>
            <person name="Baker S.E."/>
        </authorList>
    </citation>
    <scope>NUCLEOTIDE SEQUENCE [LARGE SCALE GENOMIC DNA]</scope>
    <source>
        <strain evidence="2 3">CBS 101889</strain>
    </source>
</reference>
<dbReference type="GeneID" id="37205302"/>
<feature type="compositionally biased region" description="Basic and acidic residues" evidence="1">
    <location>
        <begin position="7"/>
        <end position="30"/>
    </location>
</feature>
<dbReference type="RefSeq" id="XP_025551283.1">
    <property type="nucleotide sequence ID" value="XM_025701013.1"/>
</dbReference>
<evidence type="ECO:0000256" key="1">
    <source>
        <dbReference type="SAM" id="MobiDB-lite"/>
    </source>
</evidence>
<organism evidence="2 3">
    <name type="scientific">Aspergillus homomorphus (strain CBS 101889)</name>
    <dbReference type="NCBI Taxonomy" id="1450537"/>
    <lineage>
        <taxon>Eukaryota</taxon>
        <taxon>Fungi</taxon>
        <taxon>Dikarya</taxon>
        <taxon>Ascomycota</taxon>
        <taxon>Pezizomycotina</taxon>
        <taxon>Eurotiomycetes</taxon>
        <taxon>Eurotiomycetidae</taxon>
        <taxon>Eurotiales</taxon>
        <taxon>Aspergillaceae</taxon>
        <taxon>Aspergillus</taxon>
        <taxon>Aspergillus subgen. Circumdati</taxon>
    </lineage>
</organism>
<feature type="compositionally biased region" description="Basic and acidic residues" evidence="1">
    <location>
        <begin position="51"/>
        <end position="64"/>
    </location>
</feature>
<feature type="region of interest" description="Disordered" evidence="1">
    <location>
        <begin position="1"/>
        <end position="68"/>
    </location>
</feature>
<dbReference type="EMBL" id="KZ824285">
    <property type="protein sequence ID" value="RAL12129.1"/>
    <property type="molecule type" value="Genomic_DNA"/>
</dbReference>
<feature type="compositionally biased region" description="Polar residues" evidence="1">
    <location>
        <begin position="137"/>
        <end position="149"/>
    </location>
</feature>
<dbReference type="AlphaFoldDB" id="A0A395HXA7"/>
<proteinExistence type="predicted"/>
<protein>
    <submittedName>
        <fullName evidence="2">Uncharacterized protein</fullName>
    </submittedName>
</protein>
<keyword evidence="3" id="KW-1185">Reference proteome</keyword>
<evidence type="ECO:0000313" key="2">
    <source>
        <dbReference type="EMBL" id="RAL12129.1"/>
    </source>
</evidence>
<name>A0A395HXA7_ASPHC</name>